<dbReference type="PANTHER" id="PTHR24028:SF146">
    <property type="entry name" value="CADHERIN 96CB, ISOFORM D-RELATED"/>
    <property type="match status" value="1"/>
</dbReference>
<reference evidence="7 8" key="1">
    <citation type="submission" date="2020-06" db="EMBL/GenBank/DDBJ databases">
        <authorList>
            <person name="Li R."/>
            <person name="Bekaert M."/>
        </authorList>
    </citation>
    <scope>NUCLEOTIDE SEQUENCE [LARGE SCALE GENOMIC DNA]</scope>
    <source>
        <strain evidence="8">wild</strain>
    </source>
</reference>
<feature type="chain" id="PRO_5026858797" description="Cadherin domain-containing protein" evidence="5">
    <location>
        <begin position="21"/>
        <end position="552"/>
    </location>
</feature>
<evidence type="ECO:0000313" key="8">
    <source>
        <dbReference type="Proteomes" id="UP000507470"/>
    </source>
</evidence>
<keyword evidence="2" id="KW-0106">Calcium</keyword>
<evidence type="ECO:0000256" key="3">
    <source>
        <dbReference type="SAM" id="MobiDB-lite"/>
    </source>
</evidence>
<evidence type="ECO:0000256" key="5">
    <source>
        <dbReference type="SAM" id="SignalP"/>
    </source>
</evidence>
<evidence type="ECO:0000256" key="2">
    <source>
        <dbReference type="PROSITE-ProRule" id="PRU00043"/>
    </source>
</evidence>
<gene>
    <name evidence="7" type="ORF">MCOR_48951</name>
</gene>
<keyword evidence="1" id="KW-0325">Glycoprotein</keyword>
<dbReference type="InterPro" id="IPR050174">
    <property type="entry name" value="Protocadherin/Cadherin-CA"/>
</dbReference>
<dbReference type="SMART" id="SM00112">
    <property type="entry name" value="CA"/>
    <property type="match status" value="2"/>
</dbReference>
<evidence type="ECO:0000259" key="6">
    <source>
        <dbReference type="PROSITE" id="PS50268"/>
    </source>
</evidence>
<dbReference type="OrthoDB" id="6096059at2759"/>
<organism evidence="7 8">
    <name type="scientific">Mytilus coruscus</name>
    <name type="common">Sea mussel</name>
    <dbReference type="NCBI Taxonomy" id="42192"/>
    <lineage>
        <taxon>Eukaryota</taxon>
        <taxon>Metazoa</taxon>
        <taxon>Spiralia</taxon>
        <taxon>Lophotrochozoa</taxon>
        <taxon>Mollusca</taxon>
        <taxon>Bivalvia</taxon>
        <taxon>Autobranchia</taxon>
        <taxon>Pteriomorphia</taxon>
        <taxon>Mytilida</taxon>
        <taxon>Mytiloidea</taxon>
        <taxon>Mytilidae</taxon>
        <taxon>Mytilinae</taxon>
        <taxon>Mytilus</taxon>
    </lineage>
</organism>
<dbReference type="EMBL" id="CACVKT020008626">
    <property type="protein sequence ID" value="CAC5416316.1"/>
    <property type="molecule type" value="Genomic_DNA"/>
</dbReference>
<dbReference type="AlphaFoldDB" id="A0A6J8E895"/>
<dbReference type="Proteomes" id="UP000507470">
    <property type="component" value="Unassembled WGS sequence"/>
</dbReference>
<feature type="domain" description="Cadherin" evidence="6">
    <location>
        <begin position="151"/>
        <end position="269"/>
    </location>
</feature>
<keyword evidence="8" id="KW-1185">Reference proteome</keyword>
<accession>A0A6J8E895</accession>
<keyword evidence="5" id="KW-0732">Signal</keyword>
<dbReference type="InterPro" id="IPR002126">
    <property type="entry name" value="Cadherin-like_dom"/>
</dbReference>
<dbReference type="GO" id="GO:0005509">
    <property type="term" value="F:calcium ion binding"/>
    <property type="evidence" value="ECO:0007669"/>
    <property type="project" value="UniProtKB-UniRule"/>
</dbReference>
<dbReference type="CDD" id="cd11304">
    <property type="entry name" value="Cadherin_repeat"/>
    <property type="match status" value="1"/>
</dbReference>
<feature type="signal peptide" evidence="5">
    <location>
        <begin position="1"/>
        <end position="20"/>
    </location>
</feature>
<keyword evidence="4" id="KW-1133">Transmembrane helix</keyword>
<keyword evidence="4" id="KW-0812">Transmembrane</keyword>
<feature type="compositionally biased region" description="Basic residues" evidence="3">
    <location>
        <begin position="529"/>
        <end position="539"/>
    </location>
</feature>
<feature type="region of interest" description="Disordered" evidence="3">
    <location>
        <begin position="471"/>
        <end position="504"/>
    </location>
</feature>
<keyword evidence="4" id="KW-0472">Membrane</keyword>
<dbReference type="Gene3D" id="2.60.40.60">
    <property type="entry name" value="Cadherins"/>
    <property type="match status" value="2"/>
</dbReference>
<proteinExistence type="predicted"/>
<name>A0A6J8E895_MYTCO</name>
<protein>
    <recommendedName>
        <fullName evidence="6">Cadherin domain-containing protein</fullName>
    </recommendedName>
</protein>
<feature type="region of interest" description="Disordered" evidence="3">
    <location>
        <begin position="528"/>
        <end position="552"/>
    </location>
</feature>
<dbReference type="PROSITE" id="PS50268">
    <property type="entry name" value="CADHERIN_2"/>
    <property type="match status" value="1"/>
</dbReference>
<feature type="compositionally biased region" description="Basic residues" evidence="3">
    <location>
        <begin position="493"/>
        <end position="503"/>
    </location>
</feature>
<dbReference type="PANTHER" id="PTHR24028">
    <property type="entry name" value="CADHERIN-87A"/>
    <property type="match status" value="1"/>
</dbReference>
<feature type="transmembrane region" description="Helical" evidence="4">
    <location>
        <begin position="394"/>
        <end position="418"/>
    </location>
</feature>
<evidence type="ECO:0000256" key="4">
    <source>
        <dbReference type="SAM" id="Phobius"/>
    </source>
</evidence>
<evidence type="ECO:0000256" key="1">
    <source>
        <dbReference type="ARBA" id="ARBA00023180"/>
    </source>
</evidence>
<evidence type="ECO:0000313" key="7">
    <source>
        <dbReference type="EMBL" id="CAC5416316.1"/>
    </source>
</evidence>
<dbReference type="GO" id="GO:0007156">
    <property type="term" value="P:homophilic cell adhesion via plasma membrane adhesion molecules"/>
    <property type="evidence" value="ECO:0007669"/>
    <property type="project" value="InterPro"/>
</dbReference>
<dbReference type="GO" id="GO:0005886">
    <property type="term" value="C:plasma membrane"/>
    <property type="evidence" value="ECO:0007669"/>
    <property type="project" value="TreeGrafter"/>
</dbReference>
<sequence>MFREFLLVYFVLTGVSKVLCDCGTYISNIPEVTPVNETHTGVIWNVTVDPSTNWTFHATKVNSYDITTNLNLQLKVENYFNFTISSDTSAFLSFKILNNSLDKEDMFWRNASRGELKEIHFKVNCFGADNVPKDIRIIIESVNEFPQQFNNSFPKLIKVVENRKNDTPVFSIFPYLIDADIPTPQLKDFTYTVKSSNGQNDGTPWFYIPIASSDNLEVKASPDFDQLHKNNMTILSLTVVVKANDESGFEINTTLQIEIVDVDDLPPSFQYPGCQNNCSVTPYEAYTGPSWRGPLKVQPTDIKAKDQDSIGSAIKYSIKQSPNNYHSSFEIDQSNGAITQIGDVLTVNVLTIVATEDTTNGFSQSATLLIRLSNDSSYLPEASKMNDDSSKLKLIAIVVGAISLVIIGILIFLVIFVYKRTKKKMTVVPKEQSPDTTVEELVSDRPSTVDEKVNNWKQTIDPLQWPTVTSRRQQLDPLHLRDESTETEESSIKKKKPRKKKKKLMEIFDGTKQYDGKADIEFYMEQNKKKIKRSTKSKNKRPETGPLFVKSD</sequence>